<evidence type="ECO:0000313" key="5">
    <source>
        <dbReference type="Proteomes" id="UP000593562"/>
    </source>
</evidence>
<dbReference type="PANTHER" id="PTHR47926:SF394">
    <property type="entry name" value="REPEAT-LIKE SUPERFAMILY PROTEIN, PUTATIVE-RELATED"/>
    <property type="match status" value="1"/>
</dbReference>
<dbReference type="PROSITE" id="PS51375">
    <property type="entry name" value="PPR"/>
    <property type="match status" value="5"/>
</dbReference>
<organism evidence="4 5">
    <name type="scientific">Tripterygium wilfordii</name>
    <name type="common">Thunder God vine</name>
    <dbReference type="NCBI Taxonomy" id="458696"/>
    <lineage>
        <taxon>Eukaryota</taxon>
        <taxon>Viridiplantae</taxon>
        <taxon>Streptophyta</taxon>
        <taxon>Embryophyta</taxon>
        <taxon>Tracheophyta</taxon>
        <taxon>Spermatophyta</taxon>
        <taxon>Magnoliopsida</taxon>
        <taxon>eudicotyledons</taxon>
        <taxon>Gunneridae</taxon>
        <taxon>Pentapetalae</taxon>
        <taxon>rosids</taxon>
        <taxon>fabids</taxon>
        <taxon>Celastrales</taxon>
        <taxon>Celastraceae</taxon>
        <taxon>Tripterygium</taxon>
    </lineage>
</organism>
<dbReference type="InterPro" id="IPR046960">
    <property type="entry name" value="PPR_At4g14850-like_plant"/>
</dbReference>
<feature type="region of interest" description="Disordered" evidence="3">
    <location>
        <begin position="1"/>
        <end position="25"/>
    </location>
</feature>
<protein>
    <submittedName>
        <fullName evidence="4">Putative pentatricopeptide repeat-containing protein</fullName>
    </submittedName>
</protein>
<dbReference type="InterPro" id="IPR011990">
    <property type="entry name" value="TPR-like_helical_dom_sf"/>
</dbReference>
<gene>
    <name evidence="4" type="ORF">HS088_TW08G00440</name>
</gene>
<sequence length="767" mass="85885">MLSRARHHLSSISKLPSFPRGPKSTPISVHQTIQIIPSLITRHQATSLTSLAYGDLFYLLKAPPNPFEVKRLHAVLLVNGFFSPISADRVLGSQLVSVYVNFGCLREGLLVFNLLPCRSNLAWNAMLRGFVDMGQFSKAIEFYHLMLVQGMNPDNYTYPIVLKACSELNALEEGRRVKDLIVFNEIHRDVKRNIYVECALIDMFGKCGSLVEARHVFDEMPKKDLASWGAMICGTLQNGDWSQAICLFRRMRMDGIHPDSVIVAAILPESGRLGARHLGMTLQGFAVRNGFDSDLYVSNALINMYCKCGCTVEACSVFCNMENRDVVSWSTLIAGYACNCLHRESFELYLEMNRIGMSTNAMIAASILPGLAKLKLFKQGKEMHSYILKQGFEDDVVVGSALIDMYAHLGSVREAEHIFNIMSNKDISIWNSMIVGYSLNGDISLAFGIFQRLWESDLRPNFITLVSMIPMCAMMGTPRQGKEIHGYAIRNGFTAVVSVGNSLIDMYCKCGFLELGLNVLSQMMEKNIVTYNTIIAAHGTQGQAEMAFSYLEQMQEARIRPSKVTFVVLLSACSHAGLVEKGWLLFNSMIDDYNILPEMEHYACIVDLLARGGHLEDAFKFIRQMPLEPDINVLGSLLGACRVHNRFDIAQFIGKEIQQKNTKDSGHYVLLSNIYASTKKWTDASTTRAAIKERSLTKKPGSSWIELGSHVHKFYATDFMHPEFNKLQGALECLRFELKDEDHKPNLGLPSLGIENGNDELFNLDVS</sequence>
<feature type="repeat" description="PPR" evidence="2">
    <location>
        <begin position="119"/>
        <end position="153"/>
    </location>
</feature>
<feature type="repeat" description="PPR" evidence="2">
    <location>
        <begin position="294"/>
        <end position="328"/>
    </location>
</feature>
<dbReference type="AlphaFoldDB" id="A0A7J7DBW4"/>
<dbReference type="NCBIfam" id="TIGR00756">
    <property type="entry name" value="PPR"/>
    <property type="match status" value="8"/>
</dbReference>
<dbReference type="FunFam" id="1.25.40.10:FF:000351">
    <property type="entry name" value="Pentatricopeptide repeat-containing protein"/>
    <property type="match status" value="1"/>
</dbReference>
<proteinExistence type="predicted"/>
<feature type="repeat" description="PPR" evidence="2">
    <location>
        <begin position="527"/>
        <end position="561"/>
    </location>
</feature>
<dbReference type="InterPro" id="IPR046848">
    <property type="entry name" value="E_motif"/>
</dbReference>
<dbReference type="Gene3D" id="1.25.40.10">
    <property type="entry name" value="Tetratricopeptide repeat domain"/>
    <property type="match status" value="5"/>
</dbReference>
<dbReference type="PANTHER" id="PTHR47926">
    <property type="entry name" value="PENTATRICOPEPTIDE REPEAT-CONTAINING PROTEIN"/>
    <property type="match status" value="1"/>
</dbReference>
<feature type="repeat" description="PPR" evidence="2">
    <location>
        <begin position="426"/>
        <end position="460"/>
    </location>
</feature>
<evidence type="ECO:0000313" key="4">
    <source>
        <dbReference type="EMBL" id="KAF5743852.1"/>
    </source>
</evidence>
<dbReference type="EMBL" id="JAAARO010000008">
    <property type="protein sequence ID" value="KAF5743852.1"/>
    <property type="molecule type" value="Genomic_DNA"/>
</dbReference>
<dbReference type="GO" id="GO:0009451">
    <property type="term" value="P:RNA modification"/>
    <property type="evidence" value="ECO:0007669"/>
    <property type="project" value="InterPro"/>
</dbReference>
<keyword evidence="1" id="KW-0677">Repeat</keyword>
<keyword evidence="5" id="KW-1185">Reference proteome</keyword>
<dbReference type="InParanoid" id="A0A7J7DBW4"/>
<dbReference type="FunFam" id="1.25.40.10:FF:000344">
    <property type="entry name" value="Pentatricopeptide repeat-containing protein"/>
    <property type="match status" value="1"/>
</dbReference>
<evidence type="ECO:0000256" key="1">
    <source>
        <dbReference type="ARBA" id="ARBA00022737"/>
    </source>
</evidence>
<feature type="repeat" description="PPR" evidence="2">
    <location>
        <begin position="224"/>
        <end position="258"/>
    </location>
</feature>
<comment type="caution">
    <text evidence="4">The sequence shown here is derived from an EMBL/GenBank/DDBJ whole genome shotgun (WGS) entry which is preliminary data.</text>
</comment>
<reference evidence="4 5" key="1">
    <citation type="journal article" date="2020" name="Nat. Commun.">
        <title>Genome of Tripterygium wilfordii and identification of cytochrome P450 involved in triptolide biosynthesis.</title>
        <authorList>
            <person name="Tu L."/>
            <person name="Su P."/>
            <person name="Zhang Z."/>
            <person name="Gao L."/>
            <person name="Wang J."/>
            <person name="Hu T."/>
            <person name="Zhou J."/>
            <person name="Zhang Y."/>
            <person name="Zhao Y."/>
            <person name="Liu Y."/>
            <person name="Song Y."/>
            <person name="Tong Y."/>
            <person name="Lu Y."/>
            <person name="Yang J."/>
            <person name="Xu C."/>
            <person name="Jia M."/>
            <person name="Peters R.J."/>
            <person name="Huang L."/>
            <person name="Gao W."/>
        </authorList>
    </citation>
    <scope>NUCLEOTIDE SEQUENCE [LARGE SCALE GENOMIC DNA]</scope>
    <source>
        <strain evidence="5">cv. XIE 37</strain>
        <tissue evidence="4">Leaf</tissue>
    </source>
</reference>
<dbReference type="InterPro" id="IPR002885">
    <property type="entry name" value="PPR_rpt"/>
</dbReference>
<dbReference type="Pfam" id="PF01535">
    <property type="entry name" value="PPR"/>
    <property type="match status" value="6"/>
</dbReference>
<dbReference type="OrthoDB" id="1851890at2759"/>
<accession>A0A7J7DBW4</accession>
<dbReference type="FunFam" id="1.25.40.10:FF:000090">
    <property type="entry name" value="Pentatricopeptide repeat-containing protein, chloroplastic"/>
    <property type="match status" value="1"/>
</dbReference>
<dbReference type="GO" id="GO:0003729">
    <property type="term" value="F:mRNA binding"/>
    <property type="evidence" value="ECO:0007669"/>
    <property type="project" value="UniProtKB-ARBA"/>
</dbReference>
<evidence type="ECO:0000256" key="2">
    <source>
        <dbReference type="PROSITE-ProRule" id="PRU00708"/>
    </source>
</evidence>
<dbReference type="Proteomes" id="UP000593562">
    <property type="component" value="Unassembled WGS sequence"/>
</dbReference>
<dbReference type="Pfam" id="PF20431">
    <property type="entry name" value="E_motif"/>
    <property type="match status" value="1"/>
</dbReference>
<name>A0A7J7DBW4_TRIWF</name>
<dbReference type="Pfam" id="PF13041">
    <property type="entry name" value="PPR_2"/>
    <property type="match status" value="2"/>
</dbReference>
<dbReference type="FunFam" id="1.25.40.10:FF:000073">
    <property type="entry name" value="Pentatricopeptide repeat-containing protein chloroplastic"/>
    <property type="match status" value="1"/>
</dbReference>
<evidence type="ECO:0000256" key="3">
    <source>
        <dbReference type="SAM" id="MobiDB-lite"/>
    </source>
</evidence>